<dbReference type="GO" id="GO:0016787">
    <property type="term" value="F:hydrolase activity"/>
    <property type="evidence" value="ECO:0007669"/>
    <property type="project" value="UniProtKB-KW"/>
</dbReference>
<dbReference type="GO" id="GO:0005524">
    <property type="term" value="F:ATP binding"/>
    <property type="evidence" value="ECO:0007669"/>
    <property type="project" value="UniProtKB-KW"/>
</dbReference>
<dbReference type="InterPro" id="IPR045055">
    <property type="entry name" value="DNA2/NAM7-like"/>
</dbReference>
<dbReference type="InterPro" id="IPR045529">
    <property type="entry name" value="DUF6469"/>
</dbReference>
<feature type="region of interest" description="Disordered" evidence="5">
    <location>
        <begin position="463"/>
        <end position="490"/>
    </location>
</feature>
<feature type="domain" description="DUF6469" evidence="8">
    <location>
        <begin position="89"/>
        <end position="199"/>
    </location>
</feature>
<dbReference type="GO" id="GO:0004386">
    <property type="term" value="F:helicase activity"/>
    <property type="evidence" value="ECO:0007669"/>
    <property type="project" value="UniProtKB-KW"/>
</dbReference>
<sequence length="1144" mass="130009">MMGSVKKAESKEPGLIDLVFSWSMADVFNKDLYKGKVKQIPKTFSTTNDYMKSFIYPLIEETHADLFSSMTTVSRAPTREVLAVNITKDFKPPKGLYYSIFLKRMRDIERGEGMYEPEVGDLIAFTEVRPKCISDLNRPKRPYLVALVQGSGEDRLRILSSAPITFNRSKEEDKKRESLFAVYLTNMTTNIRIWNALHSGNGNTNIIQKVLQTDSTVGENCRQCFSKENKSAAVSNARDVISPFTLDDSQKAAVLNCIATRECYHQSTVKLIWGPPGTGKTKTVGSLLFVLWRMKCRTLTCAPTNVAVLGATKRLMSLVIDAREYDTYGLGDIVLFGNGERMKIDDHEDLFDVFLDYRVSILANCFAPSTGWRNSIESTIRLLEDPENQYQLYLERLKQKDDDEEEEEDQEDQEGICGNVKLNGSRDREEKVYDQDISDFKDANKKKFWKKIIVQTLKENKNKKKQKEKVRDKKDKDDVTRDKKDKGEAGNKCDDVWTLEEFVNNRFKFYRNRLIFFIENLYTHLSTSLISLEVVKKMIRVLDLLKSVGTLLHSIAVANGGLREVLNGIEDVGSRLTRFKNFSSAKTECLQILRYLWKKISVPDLVEYNEIKNFCLQNASLIFCTASSSSKLHTEGAKPLELLVIDEAAQLKECESTIPLQLPGLRHAILIGDECQLPAMVQSKICEEAEFGRSLFERLVILGHGRNLLNVQYRMHPSISLFPNREFYDKQILDGPKVKERTYERHFLQGRMYGSYSFINVTYGKEDFDAGSSTKNMVEVAVVAEIVARLFEESVATKQKLSVGCISPYKAQVFAIQHKLGKKYSADANIDFSVNVRSVDGFQGGEEDVIIISTVRCNGRGSVGFLSNRQRANVALTRARHCLWILGNGSTLINSDSVWKKLAIDAKSRSCYFHADEDKNLAQAMTSALVELNQLDTLLNTNSLLFREAKWKVCFSDDFFKTMSRIRDINSRNEVLSLLKKLSSGWRLPQRNKIFNDMNGTSSQLLELYEVNKQLNLLWTIEILGENSKYIQVLKVWDILPLSEIPKLAKRLDTLFGNFTVNTMNRCVCKRVEGNLVVPMTWPADSNDVKKTTLGDADSVQFLQSRIAALSLRDEAGSSATTYRNHSKFKTKSGAKTNRMKKKG</sequence>
<evidence type="ECO:0008006" key="11">
    <source>
        <dbReference type="Google" id="ProtNLM"/>
    </source>
</evidence>
<reference evidence="9 10" key="1">
    <citation type="submission" date="2019-09" db="EMBL/GenBank/DDBJ databases">
        <title>A chromosome-level genome assembly of the Chinese tupelo Nyssa sinensis.</title>
        <authorList>
            <person name="Yang X."/>
            <person name="Kang M."/>
            <person name="Yang Y."/>
            <person name="Xiong H."/>
            <person name="Wang M."/>
            <person name="Zhang Z."/>
            <person name="Wang Z."/>
            <person name="Wu H."/>
            <person name="Ma T."/>
            <person name="Liu J."/>
            <person name="Xi Z."/>
        </authorList>
    </citation>
    <scope>NUCLEOTIDE SEQUENCE [LARGE SCALE GENOMIC DNA]</scope>
    <source>
        <strain evidence="9">J267</strain>
        <tissue evidence="9">Leaf</tissue>
    </source>
</reference>
<dbReference type="InterPro" id="IPR041679">
    <property type="entry name" value="DNA2/NAM7-like_C"/>
</dbReference>
<feature type="region of interest" description="Disordered" evidence="5">
    <location>
        <begin position="399"/>
        <end position="421"/>
    </location>
</feature>
<evidence type="ECO:0000256" key="2">
    <source>
        <dbReference type="ARBA" id="ARBA00022801"/>
    </source>
</evidence>
<dbReference type="CDD" id="cd18808">
    <property type="entry name" value="SF1_C_Upf1"/>
    <property type="match status" value="1"/>
</dbReference>
<gene>
    <name evidence="9" type="ORF">F0562_004074</name>
</gene>
<keyword evidence="10" id="KW-1185">Reference proteome</keyword>
<dbReference type="InterPro" id="IPR041677">
    <property type="entry name" value="DNA2/NAM7_AAA_11"/>
</dbReference>
<keyword evidence="2" id="KW-0378">Hydrolase</keyword>
<dbReference type="InterPro" id="IPR047187">
    <property type="entry name" value="SF1_C_Upf1"/>
</dbReference>
<feature type="domain" description="DNA2/NAM7 helicase helicase" evidence="6">
    <location>
        <begin position="246"/>
        <end position="481"/>
    </location>
</feature>
<dbReference type="EMBL" id="CM018032">
    <property type="protein sequence ID" value="KAA8547645.1"/>
    <property type="molecule type" value="Genomic_DNA"/>
</dbReference>
<dbReference type="Pfam" id="PF20073">
    <property type="entry name" value="DUF6469"/>
    <property type="match status" value="1"/>
</dbReference>
<proteinExistence type="predicted"/>
<keyword evidence="1" id="KW-0547">Nucleotide-binding</keyword>
<evidence type="ECO:0000256" key="1">
    <source>
        <dbReference type="ARBA" id="ARBA00022741"/>
    </source>
</evidence>
<dbReference type="Proteomes" id="UP000325577">
    <property type="component" value="Linkage Group LG1"/>
</dbReference>
<feature type="compositionally biased region" description="Basic and acidic residues" evidence="5">
    <location>
        <begin position="469"/>
        <end position="490"/>
    </location>
</feature>
<dbReference type="PANTHER" id="PTHR10887:SF522">
    <property type="entry name" value="P-LOOP CONTAINING NUCLEOSIDE TRIPHOSPHATE HYDROLASES SUPERFAMILY PROTEIN"/>
    <property type="match status" value="1"/>
</dbReference>
<dbReference type="SUPFAM" id="SSF52540">
    <property type="entry name" value="P-loop containing nucleoside triphosphate hydrolases"/>
    <property type="match status" value="1"/>
</dbReference>
<feature type="region of interest" description="Disordered" evidence="5">
    <location>
        <begin position="1123"/>
        <end position="1144"/>
    </location>
</feature>
<dbReference type="Gene3D" id="3.40.50.300">
    <property type="entry name" value="P-loop containing nucleotide triphosphate hydrolases"/>
    <property type="match status" value="2"/>
</dbReference>
<dbReference type="GO" id="GO:0005694">
    <property type="term" value="C:chromosome"/>
    <property type="evidence" value="ECO:0007669"/>
    <property type="project" value="UniProtKB-ARBA"/>
</dbReference>
<dbReference type="OrthoDB" id="6513042at2759"/>
<feature type="domain" description="DNA2/NAM7 helicase-like C-terminal" evidence="7">
    <location>
        <begin position="692"/>
        <end position="888"/>
    </location>
</feature>
<evidence type="ECO:0000259" key="8">
    <source>
        <dbReference type="Pfam" id="PF20073"/>
    </source>
</evidence>
<dbReference type="InterPro" id="IPR027417">
    <property type="entry name" value="P-loop_NTPase"/>
</dbReference>
<name>A0A5J5BX75_9ASTE</name>
<protein>
    <recommendedName>
        <fullName evidence="11">DNA2/NAM7 helicase-like C-terminal domain-containing protein</fullName>
    </recommendedName>
</protein>
<evidence type="ECO:0000313" key="10">
    <source>
        <dbReference type="Proteomes" id="UP000325577"/>
    </source>
</evidence>
<dbReference type="PANTHER" id="PTHR10887">
    <property type="entry name" value="DNA2/NAM7 HELICASE FAMILY"/>
    <property type="match status" value="1"/>
</dbReference>
<evidence type="ECO:0000259" key="7">
    <source>
        <dbReference type="Pfam" id="PF13087"/>
    </source>
</evidence>
<evidence type="ECO:0000256" key="5">
    <source>
        <dbReference type="SAM" id="MobiDB-lite"/>
    </source>
</evidence>
<evidence type="ECO:0000259" key="6">
    <source>
        <dbReference type="Pfam" id="PF13086"/>
    </source>
</evidence>
<evidence type="ECO:0000313" key="9">
    <source>
        <dbReference type="EMBL" id="KAA8547645.1"/>
    </source>
</evidence>
<feature type="compositionally biased region" description="Basic residues" evidence="5">
    <location>
        <begin position="1125"/>
        <end position="1144"/>
    </location>
</feature>
<evidence type="ECO:0000256" key="3">
    <source>
        <dbReference type="ARBA" id="ARBA00022806"/>
    </source>
</evidence>
<organism evidence="9 10">
    <name type="scientific">Nyssa sinensis</name>
    <dbReference type="NCBI Taxonomy" id="561372"/>
    <lineage>
        <taxon>Eukaryota</taxon>
        <taxon>Viridiplantae</taxon>
        <taxon>Streptophyta</taxon>
        <taxon>Embryophyta</taxon>
        <taxon>Tracheophyta</taxon>
        <taxon>Spermatophyta</taxon>
        <taxon>Magnoliopsida</taxon>
        <taxon>eudicotyledons</taxon>
        <taxon>Gunneridae</taxon>
        <taxon>Pentapetalae</taxon>
        <taxon>asterids</taxon>
        <taxon>Cornales</taxon>
        <taxon>Nyssaceae</taxon>
        <taxon>Nyssa</taxon>
    </lineage>
</organism>
<evidence type="ECO:0000256" key="4">
    <source>
        <dbReference type="ARBA" id="ARBA00022840"/>
    </source>
</evidence>
<accession>A0A5J5BX75</accession>
<feature type="compositionally biased region" description="Acidic residues" evidence="5">
    <location>
        <begin position="402"/>
        <end position="414"/>
    </location>
</feature>
<keyword evidence="3" id="KW-0347">Helicase</keyword>
<keyword evidence="4" id="KW-0067">ATP-binding</keyword>
<dbReference type="AlphaFoldDB" id="A0A5J5BX75"/>
<feature type="domain" description="DNA2/NAM7 helicase helicase" evidence="6">
    <location>
        <begin position="609"/>
        <end position="684"/>
    </location>
</feature>
<dbReference type="Pfam" id="PF13086">
    <property type="entry name" value="AAA_11"/>
    <property type="match status" value="2"/>
</dbReference>
<dbReference type="Pfam" id="PF13087">
    <property type="entry name" value="AAA_12"/>
    <property type="match status" value="1"/>
</dbReference>
<dbReference type="FunFam" id="3.40.50.300:FF:000326">
    <property type="entry name" value="P-loop containing nucleoside triphosphate hydrolase"/>
    <property type="match status" value="1"/>
</dbReference>